<evidence type="ECO:0000313" key="2">
    <source>
        <dbReference type="EMBL" id="SCF25685.1"/>
    </source>
</evidence>
<feature type="chain" id="PRO_5039267765" description="SH3 domain-containing protein" evidence="1">
    <location>
        <begin position="22"/>
        <end position="137"/>
    </location>
</feature>
<name>A0A1C4YY85_9ACTN</name>
<evidence type="ECO:0000313" key="3">
    <source>
        <dbReference type="Proteomes" id="UP000198228"/>
    </source>
</evidence>
<dbReference type="EMBL" id="LT607410">
    <property type="protein sequence ID" value="SCF25685.1"/>
    <property type="molecule type" value="Genomic_DNA"/>
</dbReference>
<evidence type="ECO:0000256" key="1">
    <source>
        <dbReference type="SAM" id="SignalP"/>
    </source>
</evidence>
<accession>A0A1C4YY85</accession>
<evidence type="ECO:0008006" key="4">
    <source>
        <dbReference type="Google" id="ProtNLM"/>
    </source>
</evidence>
<reference evidence="2 3" key="1">
    <citation type="submission" date="2016-06" db="EMBL/GenBank/DDBJ databases">
        <authorList>
            <person name="Kjaerup R.B."/>
            <person name="Dalgaard T.S."/>
            <person name="Juul-Madsen H.R."/>
        </authorList>
    </citation>
    <scope>NUCLEOTIDE SEQUENCE [LARGE SCALE GENOMIC DNA]</scope>
    <source>
        <strain evidence="2 3">DSM 43821</strain>
    </source>
</reference>
<dbReference type="Proteomes" id="UP000198228">
    <property type="component" value="Chromosome I"/>
</dbReference>
<keyword evidence="1" id="KW-0732">Signal</keyword>
<sequence length="137" mass="14628">MRTKLTRAVLAMMTVLGLVVAAPGGAASASPDRTAIDRVSASTGIASATATATFTRNCPEGTVRSLATNNPIRVSPSITSTVLQWAPLGNIKECLLGYYTLGDRYTACGVSYANGWIKIWVPTHGWGYGYMTCWEDY</sequence>
<gene>
    <name evidence="2" type="ORF">GA0074696_3836</name>
</gene>
<organism evidence="2 3">
    <name type="scientific">Micromonospora purpureochromogenes</name>
    <dbReference type="NCBI Taxonomy" id="47872"/>
    <lineage>
        <taxon>Bacteria</taxon>
        <taxon>Bacillati</taxon>
        <taxon>Actinomycetota</taxon>
        <taxon>Actinomycetes</taxon>
        <taxon>Micromonosporales</taxon>
        <taxon>Micromonosporaceae</taxon>
        <taxon>Micromonospora</taxon>
    </lineage>
</organism>
<protein>
    <recommendedName>
        <fullName evidence="4">SH3 domain-containing protein</fullName>
    </recommendedName>
</protein>
<feature type="signal peptide" evidence="1">
    <location>
        <begin position="1"/>
        <end position="21"/>
    </location>
</feature>
<proteinExistence type="predicted"/>
<dbReference type="AlphaFoldDB" id="A0A1C4YY85"/>